<evidence type="ECO:0000256" key="18">
    <source>
        <dbReference type="PIRSR" id="PIRSR038885-1"/>
    </source>
</evidence>
<dbReference type="InterPro" id="IPR016174">
    <property type="entry name" value="Di-haem_cyt_TM"/>
</dbReference>
<evidence type="ECO:0000256" key="7">
    <source>
        <dbReference type="ARBA" id="ARBA00022660"/>
    </source>
</evidence>
<gene>
    <name evidence="23" type="primary">CYTB</name>
</gene>
<comment type="cofactor">
    <cofactor evidence="19">
        <name>heme</name>
        <dbReference type="ChEBI" id="CHEBI:30413"/>
    </cofactor>
    <text evidence="19">Binds 2 heme groups non-covalently.</text>
</comment>
<keyword evidence="6 19" id="KW-0349">Heme</keyword>
<dbReference type="InterPro" id="IPR005797">
    <property type="entry name" value="Cyt_b/b6_N"/>
</dbReference>
<dbReference type="PANTHER" id="PTHR19271:SF16">
    <property type="entry name" value="CYTOCHROME B"/>
    <property type="match status" value="1"/>
</dbReference>
<feature type="transmembrane region" description="Helical" evidence="20">
    <location>
        <begin position="78"/>
        <end position="99"/>
    </location>
</feature>
<evidence type="ECO:0000256" key="2">
    <source>
        <dbReference type="ARBA" id="ARBA00004448"/>
    </source>
</evidence>
<evidence type="ECO:0000256" key="8">
    <source>
        <dbReference type="ARBA" id="ARBA00022692"/>
    </source>
</evidence>
<dbReference type="PROSITE" id="PS51003">
    <property type="entry name" value="CYTB_CTER"/>
    <property type="match status" value="1"/>
</dbReference>
<dbReference type="SUPFAM" id="SSF81342">
    <property type="entry name" value="Transmembrane di-heme cytochromes"/>
    <property type="match status" value="1"/>
</dbReference>
<evidence type="ECO:0000256" key="19">
    <source>
        <dbReference type="PIRSR" id="PIRSR038885-2"/>
    </source>
</evidence>
<feature type="domain" description="Cytochrome b/b6 N-terminal region profile" evidence="21">
    <location>
        <begin position="1"/>
        <end position="210"/>
    </location>
</feature>
<comment type="cofactor">
    <cofactor evidence="20">
        <name>heme b</name>
        <dbReference type="ChEBI" id="CHEBI:60344"/>
    </cofactor>
    <text evidence="20">Binds 2 heme groups non-covalently.</text>
</comment>
<keyword evidence="7 20" id="KW-0679">Respiratory chain</keyword>
<dbReference type="InterPro" id="IPR005798">
    <property type="entry name" value="Cyt_b/b6_C"/>
</dbReference>
<feature type="binding site" description="axial binding residue" evidence="19">
    <location>
        <position position="98"/>
    </location>
    <ligand>
        <name>heme b</name>
        <dbReference type="ChEBI" id="CHEBI:60344"/>
        <label>b566</label>
    </ligand>
    <ligandPart>
        <name>Fe</name>
        <dbReference type="ChEBI" id="CHEBI:18248"/>
    </ligandPart>
</feature>
<name>A0A7G7CCQ7_9MUSC</name>
<evidence type="ECO:0000256" key="20">
    <source>
        <dbReference type="RuleBase" id="RU362117"/>
    </source>
</evidence>
<geneLocation type="mitochondrion" evidence="23"/>
<evidence type="ECO:0000256" key="5">
    <source>
        <dbReference type="ARBA" id="ARBA00022448"/>
    </source>
</evidence>
<dbReference type="GO" id="GO:0016491">
    <property type="term" value="F:oxidoreductase activity"/>
    <property type="evidence" value="ECO:0007669"/>
    <property type="project" value="UniProtKB-UniRule"/>
</dbReference>
<keyword evidence="9 19" id="KW-0479">Metal-binding</keyword>
<evidence type="ECO:0000259" key="21">
    <source>
        <dbReference type="PROSITE" id="PS51002"/>
    </source>
</evidence>
<dbReference type="Gene3D" id="1.20.810.10">
    <property type="entry name" value="Cytochrome Bc1 Complex, Chain C"/>
    <property type="match status" value="1"/>
</dbReference>
<keyword evidence="10" id="KW-0999">Mitochondrion inner membrane</keyword>
<feature type="binding site" description="axial binding residue" evidence="19">
    <location>
        <position position="84"/>
    </location>
    <ligand>
        <name>heme b</name>
        <dbReference type="ChEBI" id="CHEBI:60344"/>
        <label>b562</label>
    </ligand>
    <ligandPart>
        <name>Fe</name>
        <dbReference type="ChEBI" id="CHEBI:18248"/>
    </ligandPart>
</feature>
<keyword evidence="14" id="KW-0830">Ubiquinone</keyword>
<dbReference type="InterPro" id="IPR027387">
    <property type="entry name" value="Cytb/b6-like_sf"/>
</dbReference>
<dbReference type="PANTHER" id="PTHR19271">
    <property type="entry name" value="CYTOCHROME B"/>
    <property type="match status" value="1"/>
</dbReference>
<evidence type="ECO:0000256" key="16">
    <source>
        <dbReference type="ARBA" id="ARBA00023136"/>
    </source>
</evidence>
<keyword evidence="16 20" id="KW-0472">Membrane</keyword>
<evidence type="ECO:0000256" key="4">
    <source>
        <dbReference type="ARBA" id="ARBA00013531"/>
    </source>
</evidence>
<sequence length="378" mass="43233">MNKPIRIKHPLFKIANNALVDLPAPINISSWWNFGSLLGLCLIIQILTGLFLAMHYTADISLAFNSVNHICRDVNYGWLLRTLHANGASFFFICIYLHVGRGMYYGSYLFTPTWMIGMIILFLVMGTAFMGYVLPWGQMSFWGATVITNLLSAVPYLGTDLVQWVWGGFAVDNATLTRFFTFHFILPFIVLAMTMIHLLFLHQTGSNNPIGVNSNIDKIPFHPYFTFKDIVGFIIMIMALILLVLINPYLLGDPDNFIPANPLVTPVHIQPEWYFLFAYAILRSIPNKLGGVIALVLSIAILMILPFYNLSKFRGIQFYPINQIMFWSMVVTVILLTWIGARPVEEPYIMMGQLLTIIYFLYYMVNPLISKWWDNLLN</sequence>
<dbReference type="InterPro" id="IPR048260">
    <property type="entry name" value="Cytochrome_b_C_euk/bac"/>
</dbReference>
<evidence type="ECO:0000256" key="14">
    <source>
        <dbReference type="ARBA" id="ARBA00023075"/>
    </source>
</evidence>
<evidence type="ECO:0000313" key="23">
    <source>
        <dbReference type="EMBL" id="QNE85373.1"/>
    </source>
</evidence>
<reference evidence="23" key="1">
    <citation type="submission" date="2020-04" db="EMBL/GenBank/DDBJ databases">
        <title>DNAmark Project.</title>
        <authorList>
            <person name="Leerhoei F."/>
        </authorList>
    </citation>
    <scope>NUCLEOTIDE SEQUENCE</scope>
    <source>
        <strain evidence="23">DM949</strain>
    </source>
</reference>
<dbReference type="SUPFAM" id="SSF81648">
    <property type="entry name" value="a domain/subunit of cytochrome bc1 complex (Ubiquinol-cytochrome c reductase)"/>
    <property type="match status" value="1"/>
</dbReference>
<comment type="subunit">
    <text evidence="3">The main subunits of complex b-c1 are: cytochrome b, cytochrome c1 and the Rieske protein.</text>
</comment>
<feature type="transmembrane region" description="Helical" evidence="20">
    <location>
        <begin position="141"/>
        <end position="159"/>
    </location>
</feature>
<dbReference type="Pfam" id="PF00032">
    <property type="entry name" value="Cytochrom_B_C"/>
    <property type="match status" value="1"/>
</dbReference>
<dbReference type="InterPro" id="IPR036150">
    <property type="entry name" value="Cyt_b/b6_C_sf"/>
</dbReference>
<dbReference type="InterPro" id="IPR048259">
    <property type="entry name" value="Cytochrome_b_N_euk/bac"/>
</dbReference>
<keyword evidence="5 20" id="KW-0813">Transport</keyword>
<keyword evidence="15 20" id="KW-0496">Mitochondrion</keyword>
<dbReference type="AlphaFoldDB" id="A0A7G7CCQ7"/>
<dbReference type="PROSITE" id="PS51002">
    <property type="entry name" value="CYTB_NTER"/>
    <property type="match status" value="1"/>
</dbReference>
<evidence type="ECO:0000256" key="3">
    <source>
        <dbReference type="ARBA" id="ARBA00011649"/>
    </source>
</evidence>
<feature type="domain" description="Cytochrome b/b6 C-terminal region profile" evidence="22">
    <location>
        <begin position="211"/>
        <end position="378"/>
    </location>
</feature>
<feature type="transmembrane region" description="Helical" evidence="20">
    <location>
        <begin position="320"/>
        <end position="341"/>
    </location>
</feature>
<feature type="transmembrane region" description="Helical" evidence="20">
    <location>
        <begin position="230"/>
        <end position="251"/>
    </location>
</feature>
<proteinExistence type="inferred from homology"/>
<keyword evidence="12 20" id="KW-1133">Transmembrane helix</keyword>
<feature type="binding site" description="axial binding residue" evidence="19">
    <location>
        <position position="197"/>
    </location>
    <ligand>
        <name>heme b</name>
        <dbReference type="ChEBI" id="CHEBI:60344"/>
        <label>b566</label>
    </ligand>
    <ligandPart>
        <name>Fe</name>
        <dbReference type="ChEBI" id="CHEBI:18248"/>
    </ligandPart>
</feature>
<dbReference type="Pfam" id="PF00033">
    <property type="entry name" value="Cytochrome_B"/>
    <property type="match status" value="1"/>
</dbReference>
<evidence type="ECO:0000256" key="9">
    <source>
        <dbReference type="ARBA" id="ARBA00022723"/>
    </source>
</evidence>
<keyword evidence="13 19" id="KW-0408">Iron</keyword>
<feature type="transmembrane region" description="Helical" evidence="20">
    <location>
        <begin position="289"/>
        <end position="308"/>
    </location>
</feature>
<dbReference type="GO" id="GO:0005743">
    <property type="term" value="C:mitochondrial inner membrane"/>
    <property type="evidence" value="ECO:0007669"/>
    <property type="project" value="UniProtKB-SubCell"/>
</dbReference>
<feature type="binding site" evidence="18">
    <location>
        <position position="202"/>
    </location>
    <ligand>
        <name>a ubiquinone</name>
        <dbReference type="ChEBI" id="CHEBI:16389"/>
    </ligand>
</feature>
<dbReference type="InterPro" id="IPR030689">
    <property type="entry name" value="Cytochrome_b"/>
</dbReference>
<dbReference type="GO" id="GO:0006122">
    <property type="term" value="P:mitochondrial electron transport, ubiquinol to cytochrome c"/>
    <property type="evidence" value="ECO:0007669"/>
    <property type="project" value="TreeGrafter"/>
</dbReference>
<protein>
    <recommendedName>
        <fullName evidence="4 20">Cytochrome b</fullName>
    </recommendedName>
</protein>
<evidence type="ECO:0000256" key="15">
    <source>
        <dbReference type="ARBA" id="ARBA00023128"/>
    </source>
</evidence>
<accession>A0A7G7CCQ7</accession>
<feature type="transmembrane region" description="Helical" evidence="20">
    <location>
        <begin position="179"/>
        <end position="201"/>
    </location>
</feature>
<keyword evidence="11 20" id="KW-0249">Electron transport</keyword>
<dbReference type="GO" id="GO:0008121">
    <property type="term" value="F:quinol-cytochrome-c reductase activity"/>
    <property type="evidence" value="ECO:0007669"/>
    <property type="project" value="InterPro"/>
</dbReference>
<evidence type="ECO:0000256" key="10">
    <source>
        <dbReference type="ARBA" id="ARBA00022792"/>
    </source>
</evidence>
<evidence type="ECO:0000256" key="1">
    <source>
        <dbReference type="ARBA" id="ARBA00002566"/>
    </source>
</evidence>
<evidence type="ECO:0000256" key="11">
    <source>
        <dbReference type="ARBA" id="ARBA00022982"/>
    </source>
</evidence>
<feature type="binding site" description="axial binding residue" evidence="19">
    <location>
        <position position="183"/>
    </location>
    <ligand>
        <name>heme b</name>
        <dbReference type="ChEBI" id="CHEBI:60344"/>
        <label>b562</label>
    </ligand>
    <ligandPart>
        <name>Fe</name>
        <dbReference type="ChEBI" id="CHEBI:18248"/>
    </ligandPart>
</feature>
<evidence type="ECO:0000256" key="12">
    <source>
        <dbReference type="ARBA" id="ARBA00022989"/>
    </source>
</evidence>
<feature type="transmembrane region" description="Helical" evidence="20">
    <location>
        <begin position="348"/>
        <end position="365"/>
    </location>
</feature>
<comment type="similarity">
    <text evidence="17 20">Belongs to the cytochrome b family.</text>
</comment>
<comment type="subcellular location">
    <subcellularLocation>
        <location evidence="2">Mitochondrion inner membrane</location>
        <topology evidence="2">Multi-pass membrane protein</topology>
    </subcellularLocation>
</comment>
<dbReference type="CDD" id="cd00284">
    <property type="entry name" value="Cytochrome_b_N"/>
    <property type="match status" value="1"/>
</dbReference>
<organism evidence="23">
    <name type="scientific">Paracoenia fumosa</name>
    <dbReference type="NCBI Taxonomy" id="1888008"/>
    <lineage>
        <taxon>Eukaryota</taxon>
        <taxon>Metazoa</taxon>
        <taxon>Ecdysozoa</taxon>
        <taxon>Arthropoda</taxon>
        <taxon>Hexapoda</taxon>
        <taxon>Insecta</taxon>
        <taxon>Pterygota</taxon>
        <taxon>Neoptera</taxon>
        <taxon>Endopterygota</taxon>
        <taxon>Diptera</taxon>
        <taxon>Brachycera</taxon>
        <taxon>Muscomorpha</taxon>
        <taxon>Ephydroidea</taxon>
        <taxon>Ephydridae</taxon>
        <taxon>Ephydrinae</taxon>
        <taxon>Paracoenia</taxon>
    </lineage>
</organism>
<evidence type="ECO:0000256" key="17">
    <source>
        <dbReference type="ARBA" id="ARBA00061233"/>
    </source>
</evidence>
<comment type="function">
    <text evidence="1 20">Component of the ubiquinol-cytochrome c reductase complex (complex III or cytochrome b-c1 complex) that is part of the mitochondrial respiratory chain. The b-c1 complex mediates electron transfer from ubiquinol to cytochrome c. Contributes to the generation of a proton gradient across the mitochondrial membrane that is then used for ATP synthesis.</text>
</comment>
<dbReference type="GO" id="GO:0046872">
    <property type="term" value="F:metal ion binding"/>
    <property type="evidence" value="ECO:0007669"/>
    <property type="project" value="UniProtKB-UniRule"/>
</dbReference>
<keyword evidence="8 20" id="KW-0812">Transmembrane</keyword>
<evidence type="ECO:0000256" key="6">
    <source>
        <dbReference type="ARBA" id="ARBA00022617"/>
    </source>
</evidence>
<feature type="transmembrane region" description="Helical" evidence="20">
    <location>
        <begin position="31"/>
        <end position="57"/>
    </location>
</feature>
<dbReference type="GO" id="GO:0045275">
    <property type="term" value="C:respiratory chain complex III"/>
    <property type="evidence" value="ECO:0007669"/>
    <property type="project" value="InterPro"/>
</dbReference>
<dbReference type="FunFam" id="1.20.810.10:FF:000002">
    <property type="entry name" value="Cytochrome b"/>
    <property type="match status" value="1"/>
</dbReference>
<dbReference type="EMBL" id="MT410777">
    <property type="protein sequence ID" value="QNE85373.1"/>
    <property type="molecule type" value="Genomic_DNA"/>
</dbReference>
<evidence type="ECO:0000259" key="22">
    <source>
        <dbReference type="PROSITE" id="PS51003"/>
    </source>
</evidence>
<dbReference type="CDD" id="cd00290">
    <property type="entry name" value="cytochrome_b_C"/>
    <property type="match status" value="1"/>
</dbReference>
<feature type="transmembrane region" description="Helical" evidence="20">
    <location>
        <begin position="114"/>
        <end position="134"/>
    </location>
</feature>
<dbReference type="PIRSF" id="PIRSF038885">
    <property type="entry name" value="COB"/>
    <property type="match status" value="1"/>
</dbReference>
<evidence type="ECO:0000256" key="13">
    <source>
        <dbReference type="ARBA" id="ARBA00023004"/>
    </source>
</evidence>